<dbReference type="OrthoDB" id="3867411at2"/>
<dbReference type="PANTHER" id="PTHR36852">
    <property type="entry name" value="PROTEIN GVPL 2"/>
    <property type="match status" value="1"/>
</dbReference>
<dbReference type="Pfam" id="PF06386">
    <property type="entry name" value="GvpL_GvpF"/>
    <property type="match status" value="1"/>
</dbReference>
<gene>
    <name evidence="4" type="primary">gvpF</name>
    <name evidence="4" type="ordered locus">AS9A_0579</name>
</gene>
<comment type="subcellular location">
    <subcellularLocation>
        <location evidence="2">Gas vesicle</location>
    </subcellularLocation>
</comment>
<accession>F6EJI5</accession>
<name>F6EJI5_HOYSD</name>
<dbReference type="AlphaFoldDB" id="F6EJI5"/>
<sequence length="271" mass="28816">MMTEQTSTAVESSGPEGTAIYVYGIVLASDGNEGAESLPEAGPVVGGGEQAVRQVRRGKLAALVSELSPDHPLGKPEDLMAHARIVDQVAAKASVLPFKFGAVVTDEQAVKDELIGPNEDQFLSALKALDGQAEFLVKGRYIEEAVLREVLAENPDAGKLRDQIAGQLEDVTRDARIALGEVVNQAIEAKRQADTQLVAQMLEPFASVTNVREATNELDAAAIAVLAPRSQQKDIEQAVGELAKNWDGRVDITLFGPIAAYDFVVTQASEA</sequence>
<evidence type="ECO:0000313" key="4">
    <source>
        <dbReference type="EMBL" id="AEF39034.1"/>
    </source>
</evidence>
<evidence type="ECO:0000256" key="2">
    <source>
        <dbReference type="ARBA" id="ARBA00035108"/>
    </source>
</evidence>
<dbReference type="GO" id="GO:0031412">
    <property type="term" value="P:gas vesicle organization"/>
    <property type="evidence" value="ECO:0007669"/>
    <property type="project" value="InterPro"/>
</dbReference>
<dbReference type="eggNOG" id="COG0154">
    <property type="taxonomic scope" value="Bacteria"/>
</dbReference>
<dbReference type="InterPro" id="IPR009430">
    <property type="entry name" value="GvpL/GvpF"/>
</dbReference>
<evidence type="ECO:0000313" key="5">
    <source>
        <dbReference type="Proteomes" id="UP000009235"/>
    </source>
</evidence>
<comment type="similarity">
    <text evidence="3">Belongs to the gas vesicle GvpF/GvpL family.</text>
</comment>
<keyword evidence="1" id="KW-0304">Gas vesicle</keyword>
<dbReference type="STRING" id="443218.AS9A_0579"/>
<evidence type="ECO:0000256" key="3">
    <source>
        <dbReference type="ARBA" id="ARBA00035643"/>
    </source>
</evidence>
<protein>
    <submittedName>
        <fullName evidence="4">Putative gas vesicle synthesis protein GvpF</fullName>
    </submittedName>
</protein>
<dbReference type="PANTHER" id="PTHR36852:SF1">
    <property type="entry name" value="PROTEIN GVPL 2"/>
    <property type="match status" value="1"/>
</dbReference>
<dbReference type="GO" id="GO:0031411">
    <property type="term" value="C:gas vesicle"/>
    <property type="evidence" value="ECO:0007669"/>
    <property type="project" value="UniProtKB-SubCell"/>
</dbReference>
<dbReference type="Proteomes" id="UP000009235">
    <property type="component" value="Chromosome"/>
</dbReference>
<dbReference type="EMBL" id="CP002786">
    <property type="protein sequence ID" value="AEF39034.1"/>
    <property type="molecule type" value="Genomic_DNA"/>
</dbReference>
<dbReference type="HOGENOM" id="CLU_065736_3_1_11"/>
<proteinExistence type="inferred from homology"/>
<dbReference type="KEGG" id="asd:AS9A_0579"/>
<keyword evidence="5" id="KW-1185">Reference proteome</keyword>
<organism evidence="4 5">
    <name type="scientific">Hoyosella subflava (strain DSM 45089 / JCM 17490 / NBRC 109087 / DQS3-9A1)</name>
    <name type="common">Amycolicicoccus subflavus</name>
    <dbReference type="NCBI Taxonomy" id="443218"/>
    <lineage>
        <taxon>Bacteria</taxon>
        <taxon>Bacillati</taxon>
        <taxon>Actinomycetota</taxon>
        <taxon>Actinomycetes</taxon>
        <taxon>Mycobacteriales</taxon>
        <taxon>Hoyosellaceae</taxon>
        <taxon>Hoyosella</taxon>
    </lineage>
</organism>
<reference evidence="4 5" key="1">
    <citation type="journal article" date="2011" name="J. Bacteriol.">
        <title>Complete genome sequence of Amycolicicoccus subflavus DQS3-9A1T, an actinomycete isolated from crude oil-polluted soil.</title>
        <authorList>
            <person name="Cai M."/>
            <person name="Chen W.M."/>
            <person name="Nie Y."/>
            <person name="Chi C.Q."/>
            <person name="Wang Y.N."/>
            <person name="Tang Y.Q."/>
            <person name="Li G.Y."/>
            <person name="Wu X.L."/>
        </authorList>
    </citation>
    <scope>NUCLEOTIDE SEQUENCE [LARGE SCALE GENOMIC DNA]</scope>
    <source>
        <strain evidence="5">DSM 45089 / DQS3-9A1</strain>
    </source>
</reference>
<evidence type="ECO:0000256" key="1">
    <source>
        <dbReference type="ARBA" id="ARBA00022987"/>
    </source>
</evidence>